<feature type="compositionally biased region" description="Basic residues" evidence="1">
    <location>
        <begin position="1"/>
        <end position="11"/>
    </location>
</feature>
<feature type="compositionally biased region" description="Basic residues" evidence="1">
    <location>
        <begin position="81"/>
        <end position="91"/>
    </location>
</feature>
<sequence>MAPTRLKKKISNTRSSSTCSATGTSASSYDGDSESRGSSLRSSRLDSFLTTLTPRTCTPRSCLSQRSNSARSSRSASVRRQFSKKVPRKSSLKNSLKSPKNTPKKGSLKVLKKKPNFLPIGKFQMVKDVEVKEQIRTFLSDYSRDPELEAFTIDVDGVPFAAVSLMNADKVLRDKFLKVPPPTPMKKHASGVNSPRKRQLLSSRSTSSRRGAKSVRFTDEGSPPRTRRSSSSLSAADLDLCRTISDSMLETDRKYDKLWNDRLEDK</sequence>
<accession>A0A8R1DMP7</accession>
<feature type="compositionally biased region" description="Low complexity" evidence="1">
    <location>
        <begin position="92"/>
        <end position="101"/>
    </location>
</feature>
<feature type="compositionally biased region" description="Low complexity" evidence="1">
    <location>
        <begin position="13"/>
        <end position="80"/>
    </location>
</feature>
<evidence type="ECO:0000256" key="1">
    <source>
        <dbReference type="SAM" id="MobiDB-lite"/>
    </source>
</evidence>
<feature type="compositionally biased region" description="Basic residues" evidence="1">
    <location>
        <begin position="185"/>
        <end position="199"/>
    </location>
</feature>
<feature type="region of interest" description="Disordered" evidence="1">
    <location>
        <begin position="179"/>
        <end position="233"/>
    </location>
</feature>
<protein>
    <submittedName>
        <fullName evidence="2">Uncharacterized protein</fullName>
    </submittedName>
</protein>
<dbReference type="Proteomes" id="UP000005237">
    <property type="component" value="Unassembled WGS sequence"/>
</dbReference>
<evidence type="ECO:0000313" key="2">
    <source>
        <dbReference type="EnsemblMetazoa" id="CJA06657.1"/>
    </source>
</evidence>
<name>A0A8R1DMP7_CAEJA</name>
<dbReference type="EnsemblMetazoa" id="CJA06657.1">
    <property type="protein sequence ID" value="CJA06657.1"/>
    <property type="gene ID" value="WBGene00125861"/>
</dbReference>
<feature type="region of interest" description="Disordered" evidence="1">
    <location>
        <begin position="1"/>
        <end position="107"/>
    </location>
</feature>
<reference evidence="3" key="1">
    <citation type="submission" date="2010-08" db="EMBL/GenBank/DDBJ databases">
        <authorList>
            <consortium name="Caenorhabditis japonica Sequencing Consortium"/>
            <person name="Wilson R.K."/>
        </authorList>
    </citation>
    <scope>NUCLEOTIDE SEQUENCE [LARGE SCALE GENOMIC DNA]</scope>
    <source>
        <strain evidence="3">DF5081</strain>
    </source>
</reference>
<evidence type="ECO:0000313" key="3">
    <source>
        <dbReference type="Proteomes" id="UP000005237"/>
    </source>
</evidence>
<feature type="compositionally biased region" description="Low complexity" evidence="1">
    <location>
        <begin position="200"/>
        <end position="209"/>
    </location>
</feature>
<keyword evidence="3" id="KW-1185">Reference proteome</keyword>
<dbReference type="OMA" id="KCVRFTD"/>
<dbReference type="AlphaFoldDB" id="A0A8R1DMP7"/>
<reference evidence="2" key="2">
    <citation type="submission" date="2022-06" db="UniProtKB">
        <authorList>
            <consortium name="EnsemblMetazoa"/>
        </authorList>
    </citation>
    <scope>IDENTIFICATION</scope>
    <source>
        <strain evidence="2">DF5081</strain>
    </source>
</reference>
<proteinExistence type="predicted"/>
<organism evidence="2 3">
    <name type="scientific">Caenorhabditis japonica</name>
    <dbReference type="NCBI Taxonomy" id="281687"/>
    <lineage>
        <taxon>Eukaryota</taxon>
        <taxon>Metazoa</taxon>
        <taxon>Ecdysozoa</taxon>
        <taxon>Nematoda</taxon>
        <taxon>Chromadorea</taxon>
        <taxon>Rhabditida</taxon>
        <taxon>Rhabditina</taxon>
        <taxon>Rhabditomorpha</taxon>
        <taxon>Rhabditoidea</taxon>
        <taxon>Rhabditidae</taxon>
        <taxon>Peloderinae</taxon>
        <taxon>Caenorhabditis</taxon>
    </lineage>
</organism>